<dbReference type="Proteomes" id="UP000194761">
    <property type="component" value="Unassembled WGS sequence"/>
</dbReference>
<accession>A0A243R8A1</accession>
<name>A0A243R8A1_9ACTN</name>
<evidence type="ECO:0000313" key="2">
    <source>
        <dbReference type="EMBL" id="OUC90824.1"/>
    </source>
</evidence>
<feature type="region of interest" description="Disordered" evidence="1">
    <location>
        <begin position="1"/>
        <end position="63"/>
    </location>
</feature>
<sequence>MSDGHGSTPDTPPGWASNQPPPYGDAPGSPWTAPGSGPGAPPPPPPQQPHGGPYGPGRWGGGW</sequence>
<feature type="non-terminal residue" evidence="2">
    <location>
        <position position="63"/>
    </location>
</feature>
<protein>
    <submittedName>
        <fullName evidence="2">Uncharacterized protein</fullName>
    </submittedName>
</protein>
<proteinExistence type="predicted"/>
<comment type="caution">
    <text evidence="2">The sequence shown here is derived from an EMBL/GenBank/DDBJ whole genome shotgun (WGS) entry which is preliminary data.</text>
</comment>
<evidence type="ECO:0000256" key="1">
    <source>
        <dbReference type="SAM" id="MobiDB-lite"/>
    </source>
</evidence>
<feature type="compositionally biased region" description="Pro residues" evidence="1">
    <location>
        <begin position="39"/>
        <end position="48"/>
    </location>
</feature>
<feature type="compositionally biased region" description="Gly residues" evidence="1">
    <location>
        <begin position="52"/>
        <end position="63"/>
    </location>
</feature>
<dbReference type="AlphaFoldDB" id="A0A243R8A1"/>
<organism evidence="2 3">
    <name type="scientific">Streptosporangium minutum</name>
    <dbReference type="NCBI Taxonomy" id="569862"/>
    <lineage>
        <taxon>Bacteria</taxon>
        <taxon>Bacillati</taxon>
        <taxon>Actinomycetota</taxon>
        <taxon>Actinomycetes</taxon>
        <taxon>Streptosporangiales</taxon>
        <taxon>Streptosporangiaceae</taxon>
        <taxon>Streptosporangium</taxon>
    </lineage>
</organism>
<dbReference type="EMBL" id="NGFP01000251">
    <property type="protein sequence ID" value="OUC90824.1"/>
    <property type="molecule type" value="Genomic_DNA"/>
</dbReference>
<reference evidence="2 3" key="1">
    <citation type="submission" date="2017-05" db="EMBL/GenBank/DDBJ databases">
        <title>Biotechnological potential of actinobacteria isolated from South African environments.</title>
        <authorList>
            <person name="Le Roes-Hill M."/>
            <person name="Prins A."/>
            <person name="Durrell K.A."/>
        </authorList>
    </citation>
    <scope>NUCLEOTIDE SEQUENCE [LARGE SCALE GENOMIC DNA]</scope>
    <source>
        <strain evidence="2">M26</strain>
    </source>
</reference>
<gene>
    <name evidence="2" type="ORF">CA984_36080</name>
</gene>
<evidence type="ECO:0000313" key="3">
    <source>
        <dbReference type="Proteomes" id="UP000194761"/>
    </source>
</evidence>
<keyword evidence="3" id="KW-1185">Reference proteome</keyword>